<keyword evidence="3" id="KW-0238">DNA-binding</keyword>
<dbReference type="GO" id="GO:0003677">
    <property type="term" value="F:DNA binding"/>
    <property type="evidence" value="ECO:0007669"/>
    <property type="project" value="UniProtKB-KW"/>
</dbReference>
<evidence type="ECO:0000256" key="2">
    <source>
        <dbReference type="ARBA" id="ARBA00023015"/>
    </source>
</evidence>
<dbReference type="HOGENOM" id="CLU_039613_6_2_9"/>
<dbReference type="KEGG" id="pth:PTH_1546"/>
<comment type="similarity">
    <text evidence="1">Belongs to the LysR transcriptional regulatory family.</text>
</comment>
<dbReference type="GO" id="GO:0003700">
    <property type="term" value="F:DNA-binding transcription factor activity"/>
    <property type="evidence" value="ECO:0007669"/>
    <property type="project" value="InterPro"/>
</dbReference>
<protein>
    <submittedName>
        <fullName evidence="6">Transcriptional regulator</fullName>
    </submittedName>
</protein>
<dbReference type="InterPro" id="IPR005119">
    <property type="entry name" value="LysR_subst-bd"/>
</dbReference>
<evidence type="ECO:0000256" key="3">
    <source>
        <dbReference type="ARBA" id="ARBA00023125"/>
    </source>
</evidence>
<sequence length="297" mass="33120">MEMHQLEYVLAVAKYNSFTRAAEEIKISQSSLSQQISKLENELGVSLFARTTRSVQLTPAGAEFVAYAKRIISEAIEARRCIQEYVAVEKGHLNLGVIPIIGYYNLPNLLANFAKNYPGITISLLEEQCDELLRLLQASKIDAAIVQHVIPEMQLQYYPLLTDQMVVVTYDRHPFSTRKSVDIRELKNERFIVTPPVSGHYHDFINACHLAGFEPKVLVTCSMVRTILGLVREEVGITVLSSCVAALDKTPGLSIIPLTPPVNRKIVLAVSKNNGLSPALKVFVKYIPQWVNAKQTA</sequence>
<dbReference type="STRING" id="370438.PTH_1546"/>
<dbReference type="Gene3D" id="1.10.10.10">
    <property type="entry name" value="Winged helix-like DNA-binding domain superfamily/Winged helix DNA-binding domain"/>
    <property type="match status" value="1"/>
</dbReference>
<reference evidence="7" key="1">
    <citation type="journal article" date="2008" name="Genome Res.">
        <title>The genome of Pelotomaculum thermopropionicum reveals niche-associated evolution in anaerobic microbiota.</title>
        <authorList>
            <person name="Kosaka T."/>
            <person name="Kato S."/>
            <person name="Shimoyama T."/>
            <person name="Ishii S."/>
            <person name="Abe T."/>
            <person name="Watanabe K."/>
        </authorList>
    </citation>
    <scope>NUCLEOTIDE SEQUENCE [LARGE SCALE GENOMIC DNA]</scope>
    <source>
        <strain evidence="7">DSM 13744 / JCM 10971 / SI</strain>
    </source>
</reference>
<keyword evidence="7" id="KW-1185">Reference proteome</keyword>
<keyword evidence="4" id="KW-0804">Transcription</keyword>
<proteinExistence type="inferred from homology"/>
<dbReference type="AlphaFoldDB" id="A5D1Z5"/>
<dbReference type="Gene3D" id="3.40.190.290">
    <property type="match status" value="1"/>
</dbReference>
<evidence type="ECO:0000313" key="7">
    <source>
        <dbReference type="Proteomes" id="UP000006556"/>
    </source>
</evidence>
<evidence type="ECO:0000259" key="5">
    <source>
        <dbReference type="PROSITE" id="PS50931"/>
    </source>
</evidence>
<dbReference type="InterPro" id="IPR036390">
    <property type="entry name" value="WH_DNA-bd_sf"/>
</dbReference>
<keyword evidence="2" id="KW-0805">Transcription regulation</keyword>
<dbReference type="SUPFAM" id="SSF53850">
    <property type="entry name" value="Periplasmic binding protein-like II"/>
    <property type="match status" value="1"/>
</dbReference>
<dbReference type="eggNOG" id="COG0583">
    <property type="taxonomic scope" value="Bacteria"/>
</dbReference>
<dbReference type="Pfam" id="PF00126">
    <property type="entry name" value="HTH_1"/>
    <property type="match status" value="1"/>
</dbReference>
<accession>A5D1Z5</accession>
<gene>
    <name evidence="6" type="primary">LysR</name>
    <name evidence="6" type="ordered locus">PTH_1546</name>
</gene>
<dbReference type="InterPro" id="IPR036388">
    <property type="entry name" value="WH-like_DNA-bd_sf"/>
</dbReference>
<feature type="domain" description="HTH lysR-type" evidence="5">
    <location>
        <begin position="1"/>
        <end position="58"/>
    </location>
</feature>
<dbReference type="InterPro" id="IPR050950">
    <property type="entry name" value="HTH-type_LysR_regulators"/>
</dbReference>
<evidence type="ECO:0000256" key="4">
    <source>
        <dbReference type="ARBA" id="ARBA00023163"/>
    </source>
</evidence>
<dbReference type="InterPro" id="IPR000847">
    <property type="entry name" value="LysR_HTH_N"/>
</dbReference>
<evidence type="ECO:0000313" key="6">
    <source>
        <dbReference type="EMBL" id="BAF59727.1"/>
    </source>
</evidence>
<dbReference type="Pfam" id="PF03466">
    <property type="entry name" value="LysR_substrate"/>
    <property type="match status" value="1"/>
</dbReference>
<dbReference type="PANTHER" id="PTHR30419">
    <property type="entry name" value="HTH-TYPE TRANSCRIPTIONAL REGULATOR YBHD"/>
    <property type="match status" value="1"/>
</dbReference>
<dbReference type="PRINTS" id="PR00039">
    <property type="entry name" value="HTHLYSR"/>
</dbReference>
<dbReference type="Proteomes" id="UP000006556">
    <property type="component" value="Chromosome"/>
</dbReference>
<dbReference type="FunFam" id="1.10.10.10:FF:000001">
    <property type="entry name" value="LysR family transcriptional regulator"/>
    <property type="match status" value="1"/>
</dbReference>
<name>A5D1Z5_PELTS</name>
<dbReference type="GO" id="GO:0005829">
    <property type="term" value="C:cytosol"/>
    <property type="evidence" value="ECO:0007669"/>
    <property type="project" value="TreeGrafter"/>
</dbReference>
<evidence type="ECO:0000256" key="1">
    <source>
        <dbReference type="ARBA" id="ARBA00009437"/>
    </source>
</evidence>
<organism evidence="6 7">
    <name type="scientific">Pelotomaculum thermopropionicum (strain DSM 13744 / JCM 10971 / SI)</name>
    <dbReference type="NCBI Taxonomy" id="370438"/>
    <lineage>
        <taxon>Bacteria</taxon>
        <taxon>Bacillati</taxon>
        <taxon>Bacillota</taxon>
        <taxon>Clostridia</taxon>
        <taxon>Eubacteriales</taxon>
        <taxon>Desulfotomaculaceae</taxon>
        <taxon>Pelotomaculum</taxon>
    </lineage>
</organism>
<dbReference type="CDD" id="cd05466">
    <property type="entry name" value="PBP2_LTTR_substrate"/>
    <property type="match status" value="1"/>
</dbReference>
<dbReference type="SUPFAM" id="SSF46785">
    <property type="entry name" value="Winged helix' DNA-binding domain"/>
    <property type="match status" value="1"/>
</dbReference>
<dbReference type="PROSITE" id="PS50931">
    <property type="entry name" value="HTH_LYSR"/>
    <property type="match status" value="1"/>
</dbReference>
<dbReference type="EMBL" id="AP009389">
    <property type="protein sequence ID" value="BAF59727.1"/>
    <property type="molecule type" value="Genomic_DNA"/>
</dbReference>